<organism evidence="1 2">
    <name type="scientific">Paractinoplanes ferrugineus</name>
    <dbReference type="NCBI Taxonomy" id="113564"/>
    <lineage>
        <taxon>Bacteria</taxon>
        <taxon>Bacillati</taxon>
        <taxon>Actinomycetota</taxon>
        <taxon>Actinomycetes</taxon>
        <taxon>Micromonosporales</taxon>
        <taxon>Micromonosporaceae</taxon>
        <taxon>Paractinoplanes</taxon>
    </lineage>
</organism>
<sequence length="90" mass="9965">MNNRLLTNRRIRNKGQGDAIDPELAALLPAARAARNTLRDQRRGLTRDALAAQLRRDGYTICTSRVSALLTLLRSDTITTTTARIPSTHP</sequence>
<dbReference type="AlphaFoldDB" id="A0A919MQR8"/>
<dbReference type="Proteomes" id="UP000598174">
    <property type="component" value="Unassembled WGS sequence"/>
</dbReference>
<comment type="caution">
    <text evidence="1">The sequence shown here is derived from an EMBL/GenBank/DDBJ whole genome shotgun (WGS) entry which is preliminary data.</text>
</comment>
<gene>
    <name evidence="1" type="ORF">Afe05nite_84470</name>
</gene>
<protein>
    <submittedName>
        <fullName evidence="1">Uncharacterized protein</fullName>
    </submittedName>
</protein>
<accession>A0A919MQR8</accession>
<dbReference type="EMBL" id="BOMM01000092">
    <property type="protein sequence ID" value="GIE16607.1"/>
    <property type="molecule type" value="Genomic_DNA"/>
</dbReference>
<keyword evidence="2" id="KW-1185">Reference proteome</keyword>
<name>A0A919MQR8_9ACTN</name>
<evidence type="ECO:0000313" key="2">
    <source>
        <dbReference type="Proteomes" id="UP000598174"/>
    </source>
</evidence>
<evidence type="ECO:0000313" key="1">
    <source>
        <dbReference type="EMBL" id="GIE16607.1"/>
    </source>
</evidence>
<proteinExistence type="predicted"/>
<reference evidence="1" key="1">
    <citation type="submission" date="2021-01" db="EMBL/GenBank/DDBJ databases">
        <title>Whole genome shotgun sequence of Actinoplanes ferrugineus NBRC 15555.</title>
        <authorList>
            <person name="Komaki H."/>
            <person name="Tamura T."/>
        </authorList>
    </citation>
    <scope>NUCLEOTIDE SEQUENCE</scope>
    <source>
        <strain evidence="1">NBRC 15555</strain>
    </source>
</reference>